<keyword evidence="2" id="KW-1185">Reference proteome</keyword>
<evidence type="ECO:0000313" key="1">
    <source>
        <dbReference type="EMBL" id="AEH61233.1"/>
    </source>
</evidence>
<dbReference type="EMBL" id="CP002101">
    <property type="protein sequence ID" value="AEH61233.1"/>
    <property type="molecule type" value="Genomic_DNA"/>
</dbReference>
<dbReference type="InterPro" id="IPR036388">
    <property type="entry name" value="WH-like_DNA-bd_sf"/>
</dbReference>
<dbReference type="Pfam" id="PF10771">
    <property type="entry name" value="DUF2582"/>
    <property type="match status" value="1"/>
</dbReference>
<dbReference type="InterPro" id="IPR019707">
    <property type="entry name" value="DUF2582"/>
</dbReference>
<sequence length="71" mass="8091">MENDYCIDIGLAAGAVYSELENGDRNLTQLRKHIIDNGYDANTFLMALGWLAREDKVCIIKQNNKWSICLK</sequence>
<dbReference type="OrthoDB" id="122350at2157"/>
<accession>F7XNH6</accession>
<dbReference type="STRING" id="679901.Mzhil_1389"/>
<dbReference type="HOGENOM" id="CLU_175324_2_1_2"/>
<dbReference type="RefSeq" id="WP_013898670.1">
    <property type="nucleotide sequence ID" value="NC_015676.1"/>
</dbReference>
<proteinExistence type="predicted"/>
<dbReference type="KEGG" id="mzh:Mzhil_1389"/>
<protein>
    <recommendedName>
        <fullName evidence="3">Winged helix-turn-helix domain-containing protein</fullName>
    </recommendedName>
</protein>
<reference evidence="1" key="1">
    <citation type="submission" date="2010-07" db="EMBL/GenBank/DDBJ databases">
        <title>The complete genome of Methanosalsum zhilinae DSM 4017.</title>
        <authorList>
            <consortium name="US DOE Joint Genome Institute (JGI-PGF)"/>
            <person name="Lucas S."/>
            <person name="Copeland A."/>
            <person name="Lapidus A."/>
            <person name="Glavina del Rio T."/>
            <person name="Dalin E."/>
            <person name="Tice H."/>
            <person name="Bruce D."/>
            <person name="Goodwin L."/>
            <person name="Pitluck S."/>
            <person name="Kyrpides N."/>
            <person name="Mavromatis K."/>
            <person name="Ovchinnikova G."/>
            <person name="Daligault H."/>
            <person name="Detter J.C."/>
            <person name="Han C."/>
            <person name="Tapia R."/>
            <person name="Larimer F."/>
            <person name="Land M."/>
            <person name="Hauser L."/>
            <person name="Markowitz V."/>
            <person name="Cheng J.-F."/>
            <person name="Hugenholtz P."/>
            <person name="Woyke T."/>
            <person name="Wu D."/>
            <person name="Spring S."/>
            <person name="Schueler E."/>
            <person name="Brambilla E."/>
            <person name="Klenk H.-P."/>
            <person name="Eisen J.A."/>
        </authorList>
    </citation>
    <scope>NUCLEOTIDE SEQUENCE</scope>
    <source>
        <strain evidence="1">DSM 4017</strain>
    </source>
</reference>
<organism evidence="1 2">
    <name type="scientific">Methanosalsum zhilinae (strain DSM 4017 / NBRC 107636 / OCM 62 / WeN5)</name>
    <name type="common">Methanohalophilus zhilinae</name>
    <dbReference type="NCBI Taxonomy" id="679901"/>
    <lineage>
        <taxon>Archaea</taxon>
        <taxon>Methanobacteriati</taxon>
        <taxon>Methanobacteriota</taxon>
        <taxon>Stenosarchaea group</taxon>
        <taxon>Methanomicrobia</taxon>
        <taxon>Methanosarcinales</taxon>
        <taxon>Methanosarcinaceae</taxon>
        <taxon>Methanosalsum</taxon>
    </lineage>
</organism>
<evidence type="ECO:0008006" key="3">
    <source>
        <dbReference type="Google" id="ProtNLM"/>
    </source>
</evidence>
<name>F7XNH6_METZD</name>
<dbReference type="GeneID" id="10823026"/>
<dbReference type="AlphaFoldDB" id="F7XNH6"/>
<dbReference type="Proteomes" id="UP000006622">
    <property type="component" value="Chromosome"/>
</dbReference>
<dbReference type="Gene3D" id="1.10.10.10">
    <property type="entry name" value="Winged helix-like DNA-binding domain superfamily/Winged helix DNA-binding domain"/>
    <property type="match status" value="1"/>
</dbReference>
<evidence type="ECO:0000313" key="2">
    <source>
        <dbReference type="Proteomes" id="UP000006622"/>
    </source>
</evidence>
<gene>
    <name evidence="1" type="ordered locus">Mzhil_1389</name>
</gene>